<dbReference type="Pfam" id="PF17963">
    <property type="entry name" value="Big_9"/>
    <property type="match status" value="1"/>
</dbReference>
<dbReference type="InterPro" id="IPR014756">
    <property type="entry name" value="Ig_E-set"/>
</dbReference>
<protein>
    <recommendedName>
        <fullName evidence="6">Autotransporter domain-containing protein</fullName>
    </recommendedName>
</protein>
<accession>A0A074J4E7</accession>
<feature type="domain" description="Fibronectin type-III" evidence="2">
    <location>
        <begin position="235"/>
        <end position="326"/>
    </location>
</feature>
<dbReference type="InterPro" id="IPR025883">
    <property type="entry name" value="Cadherin-like_domain"/>
</dbReference>
<dbReference type="EMBL" id="AUND01000041">
    <property type="protein sequence ID" value="KEO50785.1"/>
    <property type="molecule type" value="Genomic_DNA"/>
</dbReference>
<dbReference type="SUPFAM" id="SSF81296">
    <property type="entry name" value="E set domains"/>
    <property type="match status" value="1"/>
</dbReference>
<evidence type="ECO:0000313" key="5">
    <source>
        <dbReference type="Proteomes" id="UP000027432"/>
    </source>
</evidence>
<name>A0A074J4E7_9RHOB</name>
<evidence type="ECO:0000256" key="1">
    <source>
        <dbReference type="SAM" id="MobiDB-lite"/>
    </source>
</evidence>
<comment type="caution">
    <text evidence="4">The sequence shown here is derived from an EMBL/GenBank/DDBJ whole genome shotgun (WGS) entry which is preliminary data.</text>
</comment>
<dbReference type="STRING" id="1353537.TP2_14250"/>
<organism evidence="4 5">
    <name type="scientific">Thioclava pacifica DSM 10166</name>
    <dbReference type="NCBI Taxonomy" id="1353537"/>
    <lineage>
        <taxon>Bacteria</taxon>
        <taxon>Pseudomonadati</taxon>
        <taxon>Pseudomonadota</taxon>
        <taxon>Alphaproteobacteria</taxon>
        <taxon>Rhodobacterales</taxon>
        <taxon>Paracoccaceae</taxon>
        <taxon>Thioclava</taxon>
    </lineage>
</organism>
<feature type="compositionally biased region" description="Polar residues" evidence="1">
    <location>
        <begin position="94"/>
        <end position="110"/>
    </location>
</feature>
<dbReference type="PANTHER" id="PTHR34720:SF9">
    <property type="entry name" value="BLR4714 PROTEIN"/>
    <property type="match status" value="1"/>
</dbReference>
<gene>
    <name evidence="4" type="ORF">TP2_14250</name>
</gene>
<feature type="domain" description="Fibronectin type-III" evidence="2">
    <location>
        <begin position="581"/>
        <end position="673"/>
    </location>
</feature>
<dbReference type="SMART" id="SM00060">
    <property type="entry name" value="FN3"/>
    <property type="match status" value="4"/>
</dbReference>
<evidence type="ECO:0000313" key="4">
    <source>
        <dbReference type="EMBL" id="KEO50785.1"/>
    </source>
</evidence>
<dbReference type="eggNOG" id="COG3637">
    <property type="taxonomic scope" value="Bacteria"/>
</dbReference>
<dbReference type="InterPro" id="IPR036116">
    <property type="entry name" value="FN3_sf"/>
</dbReference>
<sequence length="1494" mass="147127">MGSGGSYVYDTYTVTLDTPPTTYVASGFSVPFYYAAGISSGGNSTTDATYTVTFTFPPPATAPDAPTTVSATAGDSSAQVSFSPPTSDGGDPITSYTATSSPGGLTGTSATSPITVNGLTNGTSYTFTVTATNSIGTSPASSPSNAVTPKAAQTITFANPGAQTYGTSPTLTATASSGLTVSFSSSTTNVCTITSGGTLSFVAAGTCTIKADQAGDGTYQAASTVTQSFTVNAVVPGAPTIGSATAGDSSAQVSFTAPASDGGATITSYTATSSPGGFTGTGTSAPITVTGLTAGTAYTFTVTATNSAGTGPASAPSNSVTPTASQTITFTNPGAQDYGTTPTVTATASSGLTVSFTSTTTSVCTITSGGTLTFTSTGTCSIDADQAGDATYGPAPTVTQSFTVNAVVPGAPTIGTATAGDSSAQVSFTAPASDGGATITSYTATSSPGGFTGTGTSAPITVTGLTAGTAYTFTVTATNSAGTGPASAPSNSVTPTASQTITFTNPGAQDYGTTPTVTATASSGLTVSFTSTTTSVCTITSGGTLTFTSTGTCSIDADQAGDATYGPAPTVTQSFTVNAVVPGAPTIGTATAGDSSAQVSFTAPASDGGATITSYTATSSPGGFTGTGTSTPITVTGLTNGTSYTFTVTATNSAGTGPASGASNSVSPLAAPTANPVSQTVGYGSVDNAVPLNFTDGTPSSVAVASGPSHGTTQVSGTSIFYSPVTNYHGSDSFTYTGTNATGTSAPATVTITVSAPSFTVTSGTLADGQVGTSYSATLSVSGGSSPYSFDPTPASGSLPPGLSLSNTGSISGTPTANGTYSFTVSGYDGSIPVASFQSATITITIQRAAPVITAISPAQGSASGGTSVTLTGSNLTGATSVSFGGTAASSFTVASDTQITATAPSGTGTVHLSVTTPGGTSSATSADQFTYLSNVATLSALRVSQGTLSPGFSSGTAAYSVDLPYGTSSITVTPTATDSGASLTVNGNATASGSTSAPVALATGASNITVAVTAADGIATQSYTITATVARQTDVITFAPVSSPVRIGSAPITATATASSGLTVTLSNATPSICTLSGSLVTPIAAGSCQITGTTPGNASYAPGTATLTVLVETAPDPTQDPDVVGIITAQNTMAMQFARAQIGNFSSHLEALRDGNGPRDSFGARLGILSITRSMGFADTPEPFGGTANDPGAPNRRGTARGTAAPTPTVSTSGESQNLFGAKVALWTAGTLNLTKEGVLDIHSDGLSAGLDYQPSANAIVGFGVGYGNGRSDIGNDGSKTSGHSTNAVLYGTFRTGERGFVDVLAGYGTLGFDSRRAIEGGPDMAYGSRDGDQIFGQIRAGMEFHKDNWMLSPYAGVQVISGHLDAYTERTDDPADALHYDRQSFGSTQLDLGLRGGFTRQMSFGTLSPSFRVEYHRVLNRDITAGMSYADLVNGSQYVLNLPQSDENLLTVGLGTNIAFEGGMRLSIDIRNTSGSNSHTNSIMLKLSKQF</sequence>
<dbReference type="SUPFAM" id="SSF49265">
    <property type="entry name" value="Fibronectin type III"/>
    <property type="match status" value="4"/>
</dbReference>
<feature type="compositionally biased region" description="Low complexity" evidence="1">
    <location>
        <begin position="1193"/>
        <end position="1211"/>
    </location>
</feature>
<feature type="compositionally biased region" description="Low complexity" evidence="1">
    <location>
        <begin position="62"/>
        <end position="73"/>
    </location>
</feature>
<feature type="region of interest" description="Disordered" evidence="1">
    <location>
        <begin position="1183"/>
        <end position="1216"/>
    </location>
</feature>
<keyword evidence="5" id="KW-1185">Reference proteome</keyword>
<dbReference type="Proteomes" id="UP000027432">
    <property type="component" value="Unassembled WGS sequence"/>
</dbReference>
<dbReference type="InterPro" id="IPR002909">
    <property type="entry name" value="IPT_dom"/>
</dbReference>
<evidence type="ECO:0000259" key="3">
    <source>
        <dbReference type="PROSITE" id="PS51208"/>
    </source>
</evidence>
<dbReference type="SUPFAM" id="SSF103515">
    <property type="entry name" value="Autotransporter"/>
    <property type="match status" value="1"/>
</dbReference>
<dbReference type="SMART" id="SM00429">
    <property type="entry name" value="IPT"/>
    <property type="match status" value="1"/>
</dbReference>
<dbReference type="Pfam" id="PF12733">
    <property type="entry name" value="Cadherin-like"/>
    <property type="match status" value="1"/>
</dbReference>
<dbReference type="CDD" id="cd00102">
    <property type="entry name" value="IPT"/>
    <property type="match status" value="1"/>
</dbReference>
<dbReference type="PROSITE" id="PS50853">
    <property type="entry name" value="FN3"/>
    <property type="match status" value="4"/>
</dbReference>
<dbReference type="CDD" id="cd00063">
    <property type="entry name" value="FN3"/>
    <property type="match status" value="4"/>
</dbReference>
<dbReference type="Gene3D" id="2.60.40.10">
    <property type="entry name" value="Immunoglobulins"/>
    <property type="match status" value="6"/>
</dbReference>
<reference evidence="4 5" key="1">
    <citation type="submission" date="2013-07" db="EMBL/GenBank/DDBJ databases">
        <title>Thioclava pacifica DSM 10166 Genome Sequencing.</title>
        <authorList>
            <person name="Lai Q."/>
            <person name="Shao Z."/>
        </authorList>
    </citation>
    <scope>NUCLEOTIDE SEQUENCE [LARGE SCALE GENOMIC DNA]</scope>
    <source>
        <strain evidence="4 5">DSM 10166</strain>
    </source>
</reference>
<dbReference type="Gene3D" id="2.60.40.1080">
    <property type="match status" value="1"/>
</dbReference>
<feature type="domain" description="Autotransporter" evidence="3">
    <location>
        <begin position="1221"/>
        <end position="1494"/>
    </location>
</feature>
<dbReference type="PANTHER" id="PTHR34720">
    <property type="entry name" value="MICROCYSTIN DEPENDENT PROTEIN"/>
    <property type="match status" value="1"/>
</dbReference>
<dbReference type="InterPro" id="IPR005546">
    <property type="entry name" value="Autotransporte_beta"/>
</dbReference>
<dbReference type="PROSITE" id="PS51208">
    <property type="entry name" value="AUTOTRANSPORTER"/>
    <property type="match status" value="1"/>
</dbReference>
<dbReference type="InterPro" id="IPR003961">
    <property type="entry name" value="FN3_dom"/>
</dbReference>
<proteinExistence type="predicted"/>
<dbReference type="Gene3D" id="2.40.128.130">
    <property type="entry name" value="Autotransporter beta-domain"/>
    <property type="match status" value="1"/>
</dbReference>
<dbReference type="eggNOG" id="COG4625">
    <property type="taxonomic scope" value="Bacteria"/>
</dbReference>
<dbReference type="Pfam" id="PF03797">
    <property type="entry name" value="Autotransporter"/>
    <property type="match status" value="1"/>
</dbReference>
<feature type="region of interest" description="Disordered" evidence="1">
    <location>
        <begin position="61"/>
        <end position="110"/>
    </location>
</feature>
<dbReference type="Pfam" id="PF00041">
    <property type="entry name" value="fn3"/>
    <property type="match status" value="4"/>
</dbReference>
<feature type="compositionally biased region" description="Polar residues" evidence="1">
    <location>
        <begin position="74"/>
        <end position="86"/>
    </location>
</feature>
<dbReference type="Pfam" id="PF05345">
    <property type="entry name" value="He_PIG"/>
    <property type="match status" value="1"/>
</dbReference>
<dbReference type="InterPro" id="IPR008964">
    <property type="entry name" value="Invasin/intimin_cell_adhesion"/>
</dbReference>
<dbReference type="SUPFAM" id="SSF49373">
    <property type="entry name" value="Invasin/intimin cell-adhesion fragments"/>
    <property type="match status" value="1"/>
</dbReference>
<feature type="domain" description="Fibronectin type-III" evidence="2">
    <location>
        <begin position="62"/>
        <end position="151"/>
    </location>
</feature>
<dbReference type="InterPro" id="IPR013783">
    <property type="entry name" value="Ig-like_fold"/>
</dbReference>
<evidence type="ECO:0000259" key="2">
    <source>
        <dbReference type="PROSITE" id="PS50853"/>
    </source>
</evidence>
<feature type="domain" description="Fibronectin type-III" evidence="2">
    <location>
        <begin position="408"/>
        <end position="499"/>
    </location>
</feature>
<dbReference type="SMART" id="SM00869">
    <property type="entry name" value="Autotransporter"/>
    <property type="match status" value="1"/>
</dbReference>
<dbReference type="InterPro" id="IPR036709">
    <property type="entry name" value="Autotransporte_beta_dom_sf"/>
</dbReference>
<evidence type="ECO:0008006" key="6">
    <source>
        <dbReference type="Google" id="ProtNLM"/>
    </source>
</evidence>